<feature type="non-terminal residue" evidence="2">
    <location>
        <position position="21"/>
    </location>
</feature>
<evidence type="ECO:0000313" key="2">
    <source>
        <dbReference type="EMBL" id="MCI36458.1"/>
    </source>
</evidence>
<accession>A0A392RIN6</accession>
<name>A0A392RIN6_9FABA</name>
<comment type="caution">
    <text evidence="2">The sequence shown here is derived from an EMBL/GenBank/DDBJ whole genome shotgun (WGS) entry which is preliminary data.</text>
</comment>
<protein>
    <submittedName>
        <fullName evidence="2">Uncharacterized protein</fullName>
    </submittedName>
</protein>
<proteinExistence type="predicted"/>
<keyword evidence="3" id="KW-1185">Reference proteome</keyword>
<evidence type="ECO:0000256" key="1">
    <source>
        <dbReference type="SAM" id="MobiDB-lite"/>
    </source>
</evidence>
<organism evidence="2 3">
    <name type="scientific">Trifolium medium</name>
    <dbReference type="NCBI Taxonomy" id="97028"/>
    <lineage>
        <taxon>Eukaryota</taxon>
        <taxon>Viridiplantae</taxon>
        <taxon>Streptophyta</taxon>
        <taxon>Embryophyta</taxon>
        <taxon>Tracheophyta</taxon>
        <taxon>Spermatophyta</taxon>
        <taxon>Magnoliopsida</taxon>
        <taxon>eudicotyledons</taxon>
        <taxon>Gunneridae</taxon>
        <taxon>Pentapetalae</taxon>
        <taxon>rosids</taxon>
        <taxon>fabids</taxon>
        <taxon>Fabales</taxon>
        <taxon>Fabaceae</taxon>
        <taxon>Papilionoideae</taxon>
        <taxon>50 kb inversion clade</taxon>
        <taxon>NPAAA clade</taxon>
        <taxon>Hologalegina</taxon>
        <taxon>IRL clade</taxon>
        <taxon>Trifolieae</taxon>
        <taxon>Trifolium</taxon>
    </lineage>
</organism>
<dbReference type="AlphaFoldDB" id="A0A392RIN6"/>
<sequence>MAKDEEEMDVASGMIEMSLFQ</sequence>
<reference evidence="2 3" key="1">
    <citation type="journal article" date="2018" name="Front. Plant Sci.">
        <title>Red Clover (Trifolium pratense) and Zigzag Clover (T. medium) - A Picture of Genomic Similarities and Differences.</title>
        <authorList>
            <person name="Dluhosova J."/>
            <person name="Istvanek J."/>
            <person name="Nedelnik J."/>
            <person name="Repkova J."/>
        </authorList>
    </citation>
    <scope>NUCLEOTIDE SEQUENCE [LARGE SCALE GENOMIC DNA]</scope>
    <source>
        <strain evidence="3">cv. 10/8</strain>
        <tissue evidence="2">Leaf</tissue>
    </source>
</reference>
<feature type="region of interest" description="Disordered" evidence="1">
    <location>
        <begin position="1"/>
        <end position="21"/>
    </location>
</feature>
<dbReference type="EMBL" id="LXQA010234025">
    <property type="protein sequence ID" value="MCI36458.1"/>
    <property type="molecule type" value="Genomic_DNA"/>
</dbReference>
<evidence type="ECO:0000313" key="3">
    <source>
        <dbReference type="Proteomes" id="UP000265520"/>
    </source>
</evidence>
<dbReference type="Proteomes" id="UP000265520">
    <property type="component" value="Unassembled WGS sequence"/>
</dbReference>